<dbReference type="STRING" id="28066.RF819_16945"/>
<organism evidence="2 3">
    <name type="scientific">Rhodoferax fermentans</name>
    <dbReference type="NCBI Taxonomy" id="28066"/>
    <lineage>
        <taxon>Bacteria</taxon>
        <taxon>Pseudomonadati</taxon>
        <taxon>Pseudomonadota</taxon>
        <taxon>Betaproteobacteria</taxon>
        <taxon>Burkholderiales</taxon>
        <taxon>Comamonadaceae</taxon>
        <taxon>Rhodoferax</taxon>
    </lineage>
</organism>
<name>A0A1T1AVR0_RHOFE</name>
<dbReference type="Proteomes" id="UP000190750">
    <property type="component" value="Unassembled WGS sequence"/>
</dbReference>
<gene>
    <name evidence="2" type="ORF">RF819_16945</name>
</gene>
<protein>
    <submittedName>
        <fullName evidence="2">Uncharacterized protein</fullName>
    </submittedName>
</protein>
<dbReference type="EMBL" id="MTJN01000002">
    <property type="protein sequence ID" value="OOV08180.1"/>
    <property type="molecule type" value="Genomic_DNA"/>
</dbReference>
<dbReference type="AlphaFoldDB" id="A0A1T1AVR0"/>
<comment type="caution">
    <text evidence="2">The sequence shown here is derived from an EMBL/GenBank/DDBJ whole genome shotgun (WGS) entry which is preliminary data.</text>
</comment>
<evidence type="ECO:0000256" key="1">
    <source>
        <dbReference type="SAM" id="MobiDB-lite"/>
    </source>
</evidence>
<proteinExistence type="predicted"/>
<evidence type="ECO:0000313" key="2">
    <source>
        <dbReference type="EMBL" id="OOV08180.1"/>
    </source>
</evidence>
<keyword evidence="3" id="KW-1185">Reference proteome</keyword>
<evidence type="ECO:0000313" key="3">
    <source>
        <dbReference type="Proteomes" id="UP000190750"/>
    </source>
</evidence>
<accession>A0A1T1AVR0</accession>
<reference evidence="2 3" key="1">
    <citation type="submission" date="2017-01" db="EMBL/GenBank/DDBJ databases">
        <title>Genome sequencing of Rhodoferax fermentans JCM 7819.</title>
        <authorList>
            <person name="Kim Y.J."/>
            <person name="Farh M.E.-A."/>
            <person name="Yang D.-C."/>
        </authorList>
    </citation>
    <scope>NUCLEOTIDE SEQUENCE [LARGE SCALE GENOMIC DNA]</scope>
    <source>
        <strain evidence="2 3">JCM 7819</strain>
    </source>
</reference>
<feature type="region of interest" description="Disordered" evidence="1">
    <location>
        <begin position="18"/>
        <end position="37"/>
    </location>
</feature>
<sequence length="111" mass="12662">MAGRTITHEERRRVFALRRESNTYSQHKPGRVPPADSPNRPELARLWFAAHQLTQKRQLRTFSYCGFRFGVVYVGESLCVLDWALRKVLVKPPGSIATLGTILGNAKVFHQ</sequence>